<reference evidence="1" key="1">
    <citation type="submission" date="2014-11" db="EMBL/GenBank/DDBJ databases">
        <authorList>
            <person name="Amaro Gonzalez C."/>
        </authorList>
    </citation>
    <scope>NUCLEOTIDE SEQUENCE</scope>
</reference>
<proteinExistence type="predicted"/>
<reference evidence="1" key="2">
    <citation type="journal article" date="2015" name="Fish Shellfish Immunol.">
        <title>Early steps in the European eel (Anguilla anguilla)-Vibrio vulnificus interaction in the gills: Role of the RtxA13 toxin.</title>
        <authorList>
            <person name="Callol A."/>
            <person name="Pajuelo D."/>
            <person name="Ebbesson L."/>
            <person name="Teles M."/>
            <person name="MacKenzie S."/>
            <person name="Amaro C."/>
        </authorList>
    </citation>
    <scope>NUCLEOTIDE SEQUENCE</scope>
</reference>
<accession>A0A0E9QT48</accession>
<protein>
    <submittedName>
        <fullName evidence="1">Uncharacterized protein</fullName>
    </submittedName>
</protein>
<dbReference type="AlphaFoldDB" id="A0A0E9QT48"/>
<dbReference type="EMBL" id="GBXM01088955">
    <property type="protein sequence ID" value="JAH19622.1"/>
    <property type="molecule type" value="Transcribed_RNA"/>
</dbReference>
<evidence type="ECO:0000313" key="1">
    <source>
        <dbReference type="EMBL" id="JAH19622.1"/>
    </source>
</evidence>
<sequence length="58" mass="6348">MMGHDVTSCKRAHCFGYIYCACSSCYNSAVRVQIQRSGLGGVNPLHYTEALDTPYGSK</sequence>
<name>A0A0E9QT48_ANGAN</name>
<organism evidence="1">
    <name type="scientific">Anguilla anguilla</name>
    <name type="common">European freshwater eel</name>
    <name type="synonym">Muraena anguilla</name>
    <dbReference type="NCBI Taxonomy" id="7936"/>
    <lineage>
        <taxon>Eukaryota</taxon>
        <taxon>Metazoa</taxon>
        <taxon>Chordata</taxon>
        <taxon>Craniata</taxon>
        <taxon>Vertebrata</taxon>
        <taxon>Euteleostomi</taxon>
        <taxon>Actinopterygii</taxon>
        <taxon>Neopterygii</taxon>
        <taxon>Teleostei</taxon>
        <taxon>Anguilliformes</taxon>
        <taxon>Anguillidae</taxon>
        <taxon>Anguilla</taxon>
    </lineage>
</organism>